<feature type="domain" description="Helicase ATP-binding" evidence="6">
    <location>
        <begin position="223"/>
        <end position="389"/>
    </location>
</feature>
<evidence type="ECO:0000313" key="9">
    <source>
        <dbReference type="Proteomes" id="UP000198287"/>
    </source>
</evidence>
<dbReference type="SMART" id="SM00487">
    <property type="entry name" value="DEXDc"/>
    <property type="match status" value="1"/>
</dbReference>
<comment type="caution">
    <text evidence="8">The sequence shown here is derived from an EMBL/GenBank/DDBJ whole genome shotgun (WGS) entry which is preliminary data.</text>
</comment>
<dbReference type="InterPro" id="IPR038718">
    <property type="entry name" value="SNF2-like_sf"/>
</dbReference>
<evidence type="ECO:0000256" key="1">
    <source>
        <dbReference type="ARBA" id="ARBA00004123"/>
    </source>
</evidence>
<feature type="domain" description="Helicase C-terminal" evidence="7">
    <location>
        <begin position="519"/>
        <end position="670"/>
    </location>
</feature>
<dbReference type="GO" id="GO:0140658">
    <property type="term" value="F:ATP-dependent chromatin remodeler activity"/>
    <property type="evidence" value="ECO:0007669"/>
    <property type="project" value="TreeGrafter"/>
</dbReference>
<name>A0A226DZX8_FOLCA</name>
<dbReference type="FunFam" id="3.40.50.10810:FF:000101">
    <property type="entry name" value="SWI/SNF-related, matrix-associated, actin-dependent regulator of"/>
    <property type="match status" value="1"/>
</dbReference>
<dbReference type="InterPro" id="IPR001650">
    <property type="entry name" value="Helicase_C-like"/>
</dbReference>
<dbReference type="EMBL" id="LNIX01000008">
    <property type="protein sequence ID" value="OXA51022.1"/>
    <property type="molecule type" value="Genomic_DNA"/>
</dbReference>
<dbReference type="InterPro" id="IPR014001">
    <property type="entry name" value="Helicase_ATP-bd"/>
</dbReference>
<dbReference type="FunFam" id="3.40.50.300:FF:000082">
    <property type="entry name" value="ISWI chromatin remodeling complex ATPase ISW1"/>
    <property type="match status" value="1"/>
</dbReference>
<dbReference type="OrthoDB" id="5857104at2759"/>
<evidence type="ECO:0000256" key="2">
    <source>
        <dbReference type="ARBA" id="ARBA00009687"/>
    </source>
</evidence>
<feature type="compositionally biased region" description="Acidic residues" evidence="5">
    <location>
        <begin position="103"/>
        <end position="114"/>
    </location>
</feature>
<dbReference type="GO" id="GO:0016887">
    <property type="term" value="F:ATP hydrolysis activity"/>
    <property type="evidence" value="ECO:0007669"/>
    <property type="project" value="TreeGrafter"/>
</dbReference>
<proteinExistence type="inferred from homology"/>
<dbReference type="GO" id="GO:0003682">
    <property type="term" value="F:chromatin binding"/>
    <property type="evidence" value="ECO:0007669"/>
    <property type="project" value="TreeGrafter"/>
</dbReference>
<evidence type="ECO:0000259" key="7">
    <source>
        <dbReference type="PROSITE" id="PS51194"/>
    </source>
</evidence>
<sequence length="957" mass="109816">MNRRKPPVKGNNPPRDRPQPWWKPTSVTSVVTRRGRPAIVPTPVTLPSNLVKNPYVKLERIKTPPARPATKKPISPIAQRAKSRKSSLSSSPMSKRSRHQFDEFDEEDEPESNTDDAKLRRLNYLLKKSQFFTARLSSGDAVVAAKRGRRPQRNHETETEDDSEEEVTRYRRSEKEGDAELIKDAENPVSGVHSAAVIFTETPPYIKNGEMRDYQIRGLNWLINLLENGINGILADEMGLGKTLQTISLFGYLKHYKKVRGHYLVVLPKSTLCNWENEFKRWCPSMRTISLIGDAKARQSIIKDHILHLNDWDVLLTSYEMVLREKCVLKKIKWTYLVIDEAHKIKNEETQIAGVVRLLKSKHRLLLTGTPLQNNLHELWALLNFLLPDIFNSSENFDGWFNMESCFGDDSLVTRLHSILRPFLLRRIKSDVEKGLLPKKEFKVYVPMVAMQRLWYKKILMKEIDTVNGAGEMKRVRLLNLVMQLRKCTNHPYLFTGAEEGPPYTDDVHLVSNCGKMIVLDKLLPKLQSEGSRVLIFSQMTRLMDILEDYLAWKKYSFHRLDGNTKHEDRQKLIDEYNAPGSSTFIFMLSTRAGGLGINLASADVVIFFDSDWNPQVDLQAMDRAHRIGQTKQVRVFRLITENTVDEKIVERAALKLKLDKLVIQQGRLVDAATQKFRKDEMLSWIRYGANLVFSKESGSETIPDETIESILKHSKSKEEQFAEKIDTADESNLRSLVFEGPEPDNDIVVDKNTLSIKKPCDKLEWIGPILSKRERKPINYANPYGRKTYKTTSPEIKTSDDDETEIEILSVVRSKPQKTYQQQPNILRAKVGLGEFQKPQQSTPFQRYVMQTPSISTDPLQHVVVVMQEPMEVTPAPTLAPTTFIEITRHFENFRHFLDNSEDDPLLIQENSPWDYEPAPQIIDLDNSDESNDSDSLLILANSSSKKSDPDIIDLT</sequence>
<dbReference type="GO" id="GO:0034728">
    <property type="term" value="P:nucleosome organization"/>
    <property type="evidence" value="ECO:0007669"/>
    <property type="project" value="TreeGrafter"/>
</dbReference>
<keyword evidence="9" id="KW-1185">Reference proteome</keyword>
<evidence type="ECO:0000256" key="4">
    <source>
        <dbReference type="ARBA" id="ARBA00023242"/>
    </source>
</evidence>
<dbReference type="Gene3D" id="3.40.50.10810">
    <property type="entry name" value="Tandem AAA-ATPase domain"/>
    <property type="match status" value="1"/>
</dbReference>
<dbReference type="STRING" id="158441.A0A226DZX8"/>
<feature type="region of interest" description="Disordered" evidence="5">
    <location>
        <begin position="142"/>
        <end position="179"/>
    </location>
</feature>
<dbReference type="GO" id="GO:0000785">
    <property type="term" value="C:chromatin"/>
    <property type="evidence" value="ECO:0007669"/>
    <property type="project" value="TreeGrafter"/>
</dbReference>
<keyword evidence="4" id="KW-0539">Nucleus</keyword>
<dbReference type="GO" id="GO:0005634">
    <property type="term" value="C:nucleus"/>
    <property type="evidence" value="ECO:0007669"/>
    <property type="project" value="UniProtKB-SubCell"/>
</dbReference>
<dbReference type="PROSITE" id="PS51194">
    <property type="entry name" value="HELICASE_CTER"/>
    <property type="match status" value="1"/>
</dbReference>
<evidence type="ECO:0000313" key="8">
    <source>
        <dbReference type="EMBL" id="OXA51022.1"/>
    </source>
</evidence>
<dbReference type="InterPro" id="IPR027417">
    <property type="entry name" value="P-loop_NTPase"/>
</dbReference>
<keyword evidence="3" id="KW-0378">Hydrolase</keyword>
<dbReference type="InterPro" id="IPR044754">
    <property type="entry name" value="Isw1/2_DEXHc"/>
</dbReference>
<dbReference type="SUPFAM" id="SSF52540">
    <property type="entry name" value="P-loop containing nucleoside triphosphate hydrolases"/>
    <property type="match status" value="2"/>
</dbReference>
<dbReference type="PANTHER" id="PTHR45623">
    <property type="entry name" value="CHROMODOMAIN-HELICASE-DNA-BINDING PROTEIN 3-RELATED-RELATED"/>
    <property type="match status" value="1"/>
</dbReference>
<dbReference type="CDD" id="cd17997">
    <property type="entry name" value="DEXHc_SMARCA1_SMARCA5"/>
    <property type="match status" value="1"/>
</dbReference>
<dbReference type="PROSITE" id="PS51192">
    <property type="entry name" value="HELICASE_ATP_BIND_1"/>
    <property type="match status" value="1"/>
</dbReference>
<protein>
    <submittedName>
        <fullName evidence="8">Chromatin-remodeling complex ATPase chain Iswi</fullName>
    </submittedName>
</protein>
<dbReference type="Gene3D" id="3.40.50.300">
    <property type="entry name" value="P-loop containing nucleotide triphosphate hydrolases"/>
    <property type="match status" value="1"/>
</dbReference>
<dbReference type="Proteomes" id="UP000198287">
    <property type="component" value="Unassembled WGS sequence"/>
</dbReference>
<dbReference type="CDD" id="cd18793">
    <property type="entry name" value="SF2_C_SNF"/>
    <property type="match status" value="1"/>
</dbReference>
<evidence type="ECO:0000259" key="6">
    <source>
        <dbReference type="PROSITE" id="PS51192"/>
    </source>
</evidence>
<evidence type="ECO:0000256" key="5">
    <source>
        <dbReference type="SAM" id="MobiDB-lite"/>
    </source>
</evidence>
<dbReference type="AlphaFoldDB" id="A0A226DZX8"/>
<evidence type="ECO:0000256" key="3">
    <source>
        <dbReference type="ARBA" id="ARBA00022801"/>
    </source>
</evidence>
<reference evidence="8 9" key="1">
    <citation type="submission" date="2015-12" db="EMBL/GenBank/DDBJ databases">
        <title>The genome of Folsomia candida.</title>
        <authorList>
            <person name="Faddeeva A."/>
            <person name="Derks M.F."/>
            <person name="Anvar Y."/>
            <person name="Smit S."/>
            <person name="Van Straalen N."/>
            <person name="Roelofs D."/>
        </authorList>
    </citation>
    <scope>NUCLEOTIDE SEQUENCE [LARGE SCALE GENOMIC DNA]</scope>
    <source>
        <strain evidence="8 9">VU population</strain>
        <tissue evidence="8">Whole body</tissue>
    </source>
</reference>
<dbReference type="PANTHER" id="PTHR45623:SF49">
    <property type="entry name" value="SWI_SNF-RELATED MATRIX-ASSOCIATED ACTIN-DEPENDENT REGULATOR OF CHROMATIN SUBFAMILY A MEMBER 5"/>
    <property type="match status" value="1"/>
</dbReference>
<dbReference type="Pfam" id="PF00176">
    <property type="entry name" value="SNF2-rel_dom"/>
    <property type="match status" value="1"/>
</dbReference>
<dbReference type="InterPro" id="IPR049730">
    <property type="entry name" value="SNF2/RAD54-like_C"/>
</dbReference>
<feature type="region of interest" description="Disordered" evidence="5">
    <location>
        <begin position="1"/>
        <end position="115"/>
    </location>
</feature>
<dbReference type="GO" id="GO:0005524">
    <property type="term" value="F:ATP binding"/>
    <property type="evidence" value="ECO:0007669"/>
    <property type="project" value="InterPro"/>
</dbReference>
<organism evidence="8 9">
    <name type="scientific">Folsomia candida</name>
    <name type="common">Springtail</name>
    <dbReference type="NCBI Taxonomy" id="158441"/>
    <lineage>
        <taxon>Eukaryota</taxon>
        <taxon>Metazoa</taxon>
        <taxon>Ecdysozoa</taxon>
        <taxon>Arthropoda</taxon>
        <taxon>Hexapoda</taxon>
        <taxon>Collembola</taxon>
        <taxon>Entomobryomorpha</taxon>
        <taxon>Isotomoidea</taxon>
        <taxon>Isotomidae</taxon>
        <taxon>Proisotominae</taxon>
        <taxon>Folsomia</taxon>
    </lineage>
</organism>
<feature type="compositionally biased region" description="Basic and acidic residues" evidence="5">
    <location>
        <begin position="166"/>
        <end position="179"/>
    </location>
</feature>
<gene>
    <name evidence="8" type="ORF">Fcan01_14119</name>
</gene>
<dbReference type="SMART" id="SM00490">
    <property type="entry name" value="HELICc"/>
    <property type="match status" value="1"/>
</dbReference>
<dbReference type="GO" id="GO:0042393">
    <property type="term" value="F:histone binding"/>
    <property type="evidence" value="ECO:0007669"/>
    <property type="project" value="TreeGrafter"/>
</dbReference>
<dbReference type="Pfam" id="PF00271">
    <property type="entry name" value="Helicase_C"/>
    <property type="match status" value="1"/>
</dbReference>
<comment type="similarity">
    <text evidence="2">Belongs to the SNF2/RAD54 helicase family. ISWI subfamily.</text>
</comment>
<dbReference type="InterPro" id="IPR000330">
    <property type="entry name" value="SNF2_N"/>
</dbReference>
<comment type="subcellular location">
    <subcellularLocation>
        <location evidence="1">Nucleus</location>
    </subcellularLocation>
</comment>
<accession>A0A226DZX8</accession>
<dbReference type="GO" id="GO:0003677">
    <property type="term" value="F:DNA binding"/>
    <property type="evidence" value="ECO:0007669"/>
    <property type="project" value="TreeGrafter"/>
</dbReference>